<comment type="caution">
    <text evidence="6">The sequence shown here is derived from an EMBL/GenBank/DDBJ whole genome shotgun (WGS) entry which is preliminary data.</text>
</comment>
<keyword evidence="3" id="KW-0274">FAD</keyword>
<evidence type="ECO:0000256" key="2">
    <source>
        <dbReference type="ARBA" id="ARBA00022630"/>
    </source>
</evidence>
<sequence>MAHSGEEYDVIIISKGPAGREAAKKAARMGKTALLLKLNPGSVASVMCSSSQQGSSQGPREGVEAQLIRLEENNDWSPKLLYERVKAETQHSVYILQAQEQSEKSNLLFKETEEAPQSDQVPDPRLSFESGSSPMLKPKGKGTETPPSQQGKWTESGEEFPSGEPTEKKEGAEPAPPEPAPQDDHPDPVPGERETSTREKKSHPPFHQTERKSSSEPVFREREKRLRKKLARNRHSTPASPTEPIHQPSSPDRSTEPAVRKEPPSSVAEPPTKKGSNNIRSRRQPDDETRSPLESGPLSGKTPPGKHPALSVIPMEQKMKRRKFSRQRDLLQGQDRKNTSHPEKEPDIPGHRVWDSKERKDHTPDSRKEESPNRPQQLTYEPFQGNKNRPASGKGWNREFIDSNQANFRRREGDSSQRGPLQGRRRKTEESASLPFARHQRTTEDDTSSDFAPSFKQEAARNVLKNSGQSDALKKDDISIEDPFGQSYDEFLGPFSTENSQDEQLEKRKLALRGLHNLINNLG</sequence>
<feature type="compositionally biased region" description="Basic residues" evidence="4">
    <location>
        <begin position="225"/>
        <end position="235"/>
    </location>
</feature>
<protein>
    <submittedName>
        <fullName evidence="6">Glucose inhibited division protein A</fullName>
    </submittedName>
</protein>
<dbReference type="InterPro" id="IPR040131">
    <property type="entry name" value="MnmG_N"/>
</dbReference>
<accession>A0A2T6C258</accession>
<name>A0A2T6C258_9BACL</name>
<feature type="compositionally biased region" description="Basic and acidic residues" evidence="4">
    <location>
        <begin position="208"/>
        <end position="224"/>
    </location>
</feature>
<feature type="region of interest" description="Disordered" evidence="4">
    <location>
        <begin position="111"/>
        <end position="503"/>
    </location>
</feature>
<feature type="compositionally biased region" description="Basic and acidic residues" evidence="4">
    <location>
        <begin position="253"/>
        <end position="263"/>
    </location>
</feature>
<evidence type="ECO:0000256" key="1">
    <source>
        <dbReference type="ARBA" id="ARBA00001974"/>
    </source>
</evidence>
<gene>
    <name evidence="6" type="ORF">C8P63_1059</name>
</gene>
<reference evidence="6 7" key="1">
    <citation type="submission" date="2018-04" db="EMBL/GenBank/DDBJ databases">
        <title>Genomic Encyclopedia of Archaeal and Bacterial Type Strains, Phase II (KMG-II): from individual species to whole genera.</title>
        <authorList>
            <person name="Goeker M."/>
        </authorList>
    </citation>
    <scope>NUCLEOTIDE SEQUENCE [LARGE SCALE GENOMIC DNA]</scope>
    <source>
        <strain evidence="6 7">DSM 45787</strain>
    </source>
</reference>
<evidence type="ECO:0000259" key="5">
    <source>
        <dbReference type="Pfam" id="PF01134"/>
    </source>
</evidence>
<keyword evidence="7" id="KW-1185">Reference proteome</keyword>
<dbReference type="AlphaFoldDB" id="A0A2T6C258"/>
<comment type="cofactor">
    <cofactor evidence="1">
        <name>FAD</name>
        <dbReference type="ChEBI" id="CHEBI:57692"/>
    </cofactor>
</comment>
<feature type="compositionally biased region" description="Basic and acidic residues" evidence="4">
    <location>
        <begin position="182"/>
        <end position="199"/>
    </location>
</feature>
<dbReference type="RefSeq" id="WP_108022219.1">
    <property type="nucleotide sequence ID" value="NZ_QBKR01000005.1"/>
</dbReference>
<feature type="compositionally biased region" description="Polar residues" evidence="4">
    <location>
        <begin position="373"/>
        <end position="389"/>
    </location>
</feature>
<dbReference type="InterPro" id="IPR036188">
    <property type="entry name" value="FAD/NAD-bd_sf"/>
</dbReference>
<organism evidence="6 7">
    <name type="scientific">Melghirimyces profundicolus</name>
    <dbReference type="NCBI Taxonomy" id="1242148"/>
    <lineage>
        <taxon>Bacteria</taxon>
        <taxon>Bacillati</taxon>
        <taxon>Bacillota</taxon>
        <taxon>Bacilli</taxon>
        <taxon>Bacillales</taxon>
        <taxon>Thermoactinomycetaceae</taxon>
        <taxon>Melghirimyces</taxon>
    </lineage>
</organism>
<evidence type="ECO:0000313" key="7">
    <source>
        <dbReference type="Proteomes" id="UP000244240"/>
    </source>
</evidence>
<dbReference type="Pfam" id="PF01134">
    <property type="entry name" value="GIDA"/>
    <property type="match status" value="1"/>
</dbReference>
<dbReference type="OrthoDB" id="2988864at2"/>
<proteinExistence type="predicted"/>
<feature type="compositionally biased region" description="Basic and acidic residues" evidence="4">
    <location>
        <begin position="326"/>
        <end position="372"/>
    </location>
</feature>
<dbReference type="Proteomes" id="UP000244240">
    <property type="component" value="Unassembled WGS sequence"/>
</dbReference>
<evidence type="ECO:0000256" key="4">
    <source>
        <dbReference type="SAM" id="MobiDB-lite"/>
    </source>
</evidence>
<evidence type="ECO:0000313" key="6">
    <source>
        <dbReference type="EMBL" id="PTX62414.1"/>
    </source>
</evidence>
<keyword evidence="2" id="KW-0285">Flavoprotein</keyword>
<evidence type="ECO:0000256" key="3">
    <source>
        <dbReference type="ARBA" id="ARBA00022827"/>
    </source>
</evidence>
<dbReference type="EMBL" id="QBKR01000005">
    <property type="protein sequence ID" value="PTX62414.1"/>
    <property type="molecule type" value="Genomic_DNA"/>
</dbReference>
<dbReference type="Gene3D" id="3.50.50.60">
    <property type="entry name" value="FAD/NAD(P)-binding domain"/>
    <property type="match status" value="1"/>
</dbReference>
<feature type="domain" description="MnmG N-terminal" evidence="5">
    <location>
        <begin position="9"/>
        <end position="58"/>
    </location>
</feature>